<organism evidence="2 3">
    <name type="scientific">Pseudomonas fluorescens</name>
    <dbReference type="NCBI Taxonomy" id="294"/>
    <lineage>
        <taxon>Bacteria</taxon>
        <taxon>Pseudomonadati</taxon>
        <taxon>Pseudomonadota</taxon>
        <taxon>Gammaproteobacteria</taxon>
        <taxon>Pseudomonadales</taxon>
        <taxon>Pseudomonadaceae</taxon>
        <taxon>Pseudomonas</taxon>
    </lineage>
</organism>
<protein>
    <submittedName>
        <fullName evidence="2">Uncharacterized protein</fullName>
    </submittedName>
</protein>
<dbReference type="Proteomes" id="UP000381093">
    <property type="component" value="Unassembled WGS sequence"/>
</dbReference>
<accession>A0A5E7G0X6</accession>
<reference evidence="2 3" key="1">
    <citation type="submission" date="2019-09" db="EMBL/GenBank/DDBJ databases">
        <authorList>
            <person name="Chandra G."/>
            <person name="Truman W A."/>
        </authorList>
    </citation>
    <scope>NUCLEOTIDE SEQUENCE [LARGE SCALE GENOMIC DNA]</scope>
    <source>
        <strain evidence="2">PS710</strain>
    </source>
</reference>
<evidence type="ECO:0000313" key="2">
    <source>
        <dbReference type="EMBL" id="VVO45225.1"/>
    </source>
</evidence>
<proteinExistence type="predicted"/>
<dbReference type="AlphaFoldDB" id="A0A5E7G0X6"/>
<evidence type="ECO:0000256" key="1">
    <source>
        <dbReference type="SAM" id="MobiDB-lite"/>
    </source>
</evidence>
<evidence type="ECO:0000313" key="3">
    <source>
        <dbReference type="Proteomes" id="UP000381093"/>
    </source>
</evidence>
<sequence length="235" mass="24169">MDTRNCGTAKLTPATRIAGQISSILRQPAKAQISQNGTITEKNGNCRPTIIDSSISSSPVTLARVMIGVPKAPNATGAVLAINARPDAASGENPSPIRMAPVTATGVPNPAAPSKNAPKQKAISSNCSRRSSVMRASESCSTLNEPFSVVSRCRKMMLSTIQPIGSKPLAAPYSAAEPAMFAGMPKAKIAMSKAEPSAMSAARCALTWKNARAASITTTGTAAMMVENTGLPNGS</sequence>
<feature type="region of interest" description="Disordered" evidence="1">
    <location>
        <begin position="104"/>
        <end position="130"/>
    </location>
</feature>
<name>A0A5E7G0X6_PSEFL</name>
<feature type="compositionally biased region" description="Low complexity" evidence="1">
    <location>
        <begin position="108"/>
        <end position="122"/>
    </location>
</feature>
<dbReference type="EMBL" id="CABVHW010000087">
    <property type="protein sequence ID" value="VVO45225.1"/>
    <property type="molecule type" value="Genomic_DNA"/>
</dbReference>
<gene>
    <name evidence="2" type="ORF">PS710_06601</name>
</gene>